<dbReference type="InterPro" id="IPR036249">
    <property type="entry name" value="Thioredoxin-like_sf"/>
</dbReference>
<dbReference type="Proteomes" id="UP000636505">
    <property type="component" value="Unassembled WGS sequence"/>
</dbReference>
<dbReference type="PANTHER" id="PTHR34573">
    <property type="entry name" value="VKC DOMAIN-CONTAINING PROTEIN"/>
    <property type="match status" value="1"/>
</dbReference>
<dbReference type="Gene3D" id="3.40.30.10">
    <property type="entry name" value="Glutaredoxin"/>
    <property type="match status" value="1"/>
</dbReference>
<evidence type="ECO:0008006" key="3">
    <source>
        <dbReference type="Google" id="ProtNLM"/>
    </source>
</evidence>
<proteinExistence type="predicted"/>
<keyword evidence="2" id="KW-1185">Reference proteome</keyword>
<evidence type="ECO:0000313" key="2">
    <source>
        <dbReference type="Proteomes" id="UP000636505"/>
    </source>
</evidence>
<dbReference type="EMBL" id="JADEXG010000066">
    <property type="protein sequence ID" value="MBE9079748.1"/>
    <property type="molecule type" value="Genomic_DNA"/>
</dbReference>
<evidence type="ECO:0000313" key="1">
    <source>
        <dbReference type="EMBL" id="MBE9079748.1"/>
    </source>
</evidence>
<dbReference type="PANTHER" id="PTHR34573:SF1">
    <property type="entry name" value="VITAMIN K EPOXIDE REDUCTASE DOMAIN-CONTAINING PROTEIN"/>
    <property type="match status" value="1"/>
</dbReference>
<sequence>MAILTERSQAPFGNLWGQARSHLPHPLLTVLALGLIGSLGGCSEISQELSQKSYEAQLASYLTANDAKVYGAYWCPHCAAQKERFGAAAEQIPYVECDPEGANAQPGLCQQKAIRAYPTWEIGGAFYEGNLPLGRLAELSGFDPPPE</sequence>
<protein>
    <recommendedName>
        <fullName evidence="3">Thioredoxin domain-containing protein</fullName>
    </recommendedName>
</protein>
<organism evidence="1 2">
    <name type="scientific">Vasconcelosia minhoensis LEGE 07310</name>
    <dbReference type="NCBI Taxonomy" id="915328"/>
    <lineage>
        <taxon>Bacteria</taxon>
        <taxon>Bacillati</taxon>
        <taxon>Cyanobacteriota</taxon>
        <taxon>Cyanophyceae</taxon>
        <taxon>Nodosilineales</taxon>
        <taxon>Cymatolegaceae</taxon>
        <taxon>Vasconcelosia</taxon>
        <taxon>Vasconcelosia minhoensis</taxon>
    </lineage>
</organism>
<dbReference type="RefSeq" id="WP_193911011.1">
    <property type="nucleotide sequence ID" value="NZ_JADEXG010000066.1"/>
</dbReference>
<dbReference type="AlphaFoldDB" id="A0A8J7DEF1"/>
<dbReference type="SUPFAM" id="SSF52833">
    <property type="entry name" value="Thioredoxin-like"/>
    <property type="match status" value="1"/>
</dbReference>
<accession>A0A8J7DEF1</accession>
<comment type="caution">
    <text evidence="1">The sequence shown here is derived from an EMBL/GenBank/DDBJ whole genome shotgun (WGS) entry which is preliminary data.</text>
</comment>
<name>A0A8J7DEF1_9CYAN</name>
<reference evidence="1" key="1">
    <citation type="submission" date="2020-10" db="EMBL/GenBank/DDBJ databases">
        <authorList>
            <person name="Castelo-Branco R."/>
            <person name="Eusebio N."/>
            <person name="Adriana R."/>
            <person name="Vieira A."/>
            <person name="Brugerolle De Fraissinette N."/>
            <person name="Rezende De Castro R."/>
            <person name="Schneider M.P."/>
            <person name="Vasconcelos V."/>
            <person name="Leao P.N."/>
        </authorList>
    </citation>
    <scope>NUCLEOTIDE SEQUENCE</scope>
    <source>
        <strain evidence="1">LEGE 07310</strain>
    </source>
</reference>
<gene>
    <name evidence="1" type="ORF">IQ241_21045</name>
</gene>